<dbReference type="PANTHER" id="PTHR30332:SF17">
    <property type="entry name" value="TYPE IV PILIATION SYSTEM PROTEIN DR_0774-RELATED"/>
    <property type="match status" value="1"/>
</dbReference>
<feature type="compositionally biased region" description="Pro residues" evidence="2">
    <location>
        <begin position="575"/>
        <end position="589"/>
    </location>
</feature>
<evidence type="ECO:0000256" key="2">
    <source>
        <dbReference type="SAM" id="MobiDB-lite"/>
    </source>
</evidence>
<dbReference type="AlphaFoldDB" id="A0AAD2AQ64"/>
<reference evidence="5 6" key="1">
    <citation type="submission" date="2023-07" db="EMBL/GenBank/DDBJ databases">
        <authorList>
            <person name="Peeters C."/>
        </authorList>
    </citation>
    <scope>NUCLEOTIDE SEQUENCE [LARGE SCALE GENOMIC DNA]</scope>
    <source>
        <strain evidence="5 6">LMG 18091</strain>
    </source>
</reference>
<dbReference type="GO" id="GO:0009306">
    <property type="term" value="P:protein secretion"/>
    <property type="evidence" value="ECO:0007669"/>
    <property type="project" value="InterPro"/>
</dbReference>
<dbReference type="GO" id="GO:0015627">
    <property type="term" value="C:type II protein secretion system complex"/>
    <property type="evidence" value="ECO:0007669"/>
    <property type="project" value="TreeGrafter"/>
</dbReference>
<dbReference type="PANTHER" id="PTHR30332">
    <property type="entry name" value="PROBABLE GENERAL SECRETION PATHWAY PROTEIN D"/>
    <property type="match status" value="1"/>
</dbReference>
<protein>
    <submittedName>
        <fullName evidence="5">Type 3 secretion system secretin</fullName>
    </submittedName>
</protein>
<dbReference type="InterPro" id="IPR050810">
    <property type="entry name" value="Bact_Secretion_Sys_Channel"/>
</dbReference>
<name>A0AAD2AQ64_9RALS</name>
<dbReference type="Pfam" id="PF13629">
    <property type="entry name" value="T2SS-T3SS_pil_N"/>
    <property type="match status" value="1"/>
</dbReference>
<dbReference type="InterPro" id="IPR032789">
    <property type="entry name" value="T2SS-T3SS_pil_N"/>
</dbReference>
<evidence type="ECO:0000259" key="3">
    <source>
        <dbReference type="Pfam" id="PF00263"/>
    </source>
</evidence>
<proteinExistence type="inferred from homology"/>
<feature type="compositionally biased region" description="Low complexity" evidence="2">
    <location>
        <begin position="544"/>
        <end position="574"/>
    </location>
</feature>
<dbReference type="PRINTS" id="PR00811">
    <property type="entry name" value="BCTERIALGSPD"/>
</dbReference>
<comment type="caution">
    <text evidence="5">The sequence shown here is derived from an EMBL/GenBank/DDBJ whole genome shotgun (WGS) entry which is preliminary data.</text>
</comment>
<accession>A0AAD2AQ64</accession>
<dbReference type="InterPro" id="IPR001775">
    <property type="entry name" value="GspD/PilQ"/>
</dbReference>
<organism evidence="5 6">
    <name type="scientific">Ralstonia wenshanensis</name>
    <dbReference type="NCBI Taxonomy" id="2842456"/>
    <lineage>
        <taxon>Bacteria</taxon>
        <taxon>Pseudomonadati</taxon>
        <taxon>Pseudomonadota</taxon>
        <taxon>Betaproteobacteria</taxon>
        <taxon>Burkholderiales</taxon>
        <taxon>Burkholderiaceae</taxon>
        <taxon>Ralstonia</taxon>
    </lineage>
</organism>
<keyword evidence="6" id="KW-1185">Reference proteome</keyword>
<dbReference type="Proteomes" id="UP001189915">
    <property type="component" value="Unassembled WGS sequence"/>
</dbReference>
<sequence>MQQTLGGGDMNTNQKTNVATVALRSGQILGSTRMLVLASAAGAMLCMPTHATAQTAMEAGAVAKSTTAPVVVQSRAGATAPVQMTISMNPALATAPVADVRGPNCTGAVRGESSVVVPVGKSSLISLPEPVRNRTLGNPAVVQATMVSPQSMYLLGRSVGTTNMIVQGRSGACSIVNVVVNADAGGLQTSLAQLMPSESKIRVTTAADSLVLAGNVSSAQAAQQAMEIAHAYAASAQSGADKGGGAAGALGGGGAAGGASVINMMIVDTPQQVMLEVKVAEVSKTLLNQLGSALNIQGGFGSWGGGLLTSLLTGSSTALFANKANNRPFQVELDAQKNDSLVKILAEPNLVTLSGQEASFLAGGKIYIPVAQSSSSGGAPTITLQEEEYGVGLKFTPTVMANGRINLKVAPEVSELSPTGATVTGANTNGQTILPLITTRRASTTVQMRDGESFAIGGLLQDNARGSLKALPGAGEIPVLGTLFRSTQFQHDLTELVIVITPRLVQPMQTASYPLPTDSFSTPSDLAVYLTGNMEGSGAKNRTAKPATAAAPATAPQAPAQVPSAPAAPTSQAPKPAPVAPAPVAPATPAPRTEVSIAPPTQPANATPEKPAATQPVVEPASATTSATVPTDDNAARVARIEATAARLAQARTKTQGRQTAVADTTTTPQTR</sequence>
<feature type="compositionally biased region" description="Low complexity" evidence="2">
    <location>
        <begin position="659"/>
        <end position="672"/>
    </location>
</feature>
<feature type="domain" description="Type II/III secretion system secretin-like" evidence="3">
    <location>
        <begin position="336"/>
        <end position="505"/>
    </location>
</feature>
<feature type="domain" description="Pilus formation protein N-terminal" evidence="4">
    <location>
        <begin position="114"/>
        <end position="180"/>
    </location>
</feature>
<comment type="similarity">
    <text evidence="1">Belongs to the bacterial secretin family.</text>
</comment>
<feature type="region of interest" description="Disordered" evidence="2">
    <location>
        <begin position="648"/>
        <end position="672"/>
    </location>
</feature>
<dbReference type="Pfam" id="PF00263">
    <property type="entry name" value="Secretin"/>
    <property type="match status" value="1"/>
</dbReference>
<evidence type="ECO:0000313" key="6">
    <source>
        <dbReference type="Proteomes" id="UP001189915"/>
    </source>
</evidence>
<dbReference type="InterPro" id="IPR004846">
    <property type="entry name" value="T2SS/T3SS_dom"/>
</dbReference>
<evidence type="ECO:0000313" key="5">
    <source>
        <dbReference type="EMBL" id="CAJ0686306.1"/>
    </source>
</evidence>
<dbReference type="EMBL" id="CATWAF010000001">
    <property type="protein sequence ID" value="CAJ0686306.1"/>
    <property type="molecule type" value="Genomic_DNA"/>
</dbReference>
<feature type="region of interest" description="Disordered" evidence="2">
    <location>
        <begin position="538"/>
        <end position="636"/>
    </location>
</feature>
<evidence type="ECO:0000256" key="1">
    <source>
        <dbReference type="RuleBase" id="RU004003"/>
    </source>
</evidence>
<gene>
    <name evidence="5" type="primary">sctC_1</name>
    <name evidence="5" type="ORF">LMG18091_00558</name>
</gene>
<evidence type="ECO:0000259" key="4">
    <source>
        <dbReference type="Pfam" id="PF13629"/>
    </source>
</evidence>